<dbReference type="PANTHER" id="PTHR14363">
    <property type="entry name" value="HEPARANASE-RELATED"/>
    <property type="match status" value="1"/>
</dbReference>
<dbReference type="AlphaFoldDB" id="A0A8X7ZKN3"/>
<dbReference type="OrthoDB" id="1691246at2759"/>
<dbReference type="PANTHER" id="PTHR14363:SF45">
    <property type="entry name" value="HEPARANASE-LIKE PROTEIN 3 ISOFORM X1"/>
    <property type="match status" value="1"/>
</dbReference>
<dbReference type="GO" id="GO:0009505">
    <property type="term" value="C:plant-type cell wall"/>
    <property type="evidence" value="ECO:0007669"/>
    <property type="project" value="TreeGrafter"/>
</dbReference>
<name>A0A8X7ZKN3_POPTO</name>
<proteinExistence type="predicted"/>
<dbReference type="EMBL" id="JAAWWB010000012">
    <property type="protein sequence ID" value="KAG6770771.1"/>
    <property type="molecule type" value="Genomic_DNA"/>
</dbReference>
<dbReference type="InterPro" id="IPR005199">
    <property type="entry name" value="Glyco_hydro_79"/>
</dbReference>
<protein>
    <submittedName>
        <fullName evidence="1">Uncharacterized protein</fullName>
    </submittedName>
</protein>
<organism evidence="1 2">
    <name type="scientific">Populus tomentosa</name>
    <name type="common">Chinese white poplar</name>
    <dbReference type="NCBI Taxonomy" id="118781"/>
    <lineage>
        <taxon>Eukaryota</taxon>
        <taxon>Viridiplantae</taxon>
        <taxon>Streptophyta</taxon>
        <taxon>Embryophyta</taxon>
        <taxon>Tracheophyta</taxon>
        <taxon>Spermatophyta</taxon>
        <taxon>Magnoliopsida</taxon>
        <taxon>eudicotyledons</taxon>
        <taxon>Gunneridae</taxon>
        <taxon>Pentapetalae</taxon>
        <taxon>rosids</taxon>
        <taxon>fabids</taxon>
        <taxon>Malpighiales</taxon>
        <taxon>Salicaceae</taxon>
        <taxon>Saliceae</taxon>
        <taxon>Populus</taxon>
    </lineage>
</organism>
<reference evidence="1" key="1">
    <citation type="journal article" date="2020" name="bioRxiv">
        <title>Hybrid origin of Populus tomentosa Carr. identified through genome sequencing and phylogenomic analysis.</title>
        <authorList>
            <person name="An X."/>
            <person name="Gao K."/>
            <person name="Chen Z."/>
            <person name="Li J."/>
            <person name="Yang X."/>
            <person name="Yang X."/>
            <person name="Zhou J."/>
            <person name="Guo T."/>
            <person name="Zhao T."/>
            <person name="Huang S."/>
            <person name="Miao D."/>
            <person name="Khan W.U."/>
            <person name="Rao P."/>
            <person name="Ye M."/>
            <person name="Lei B."/>
            <person name="Liao W."/>
            <person name="Wang J."/>
            <person name="Ji L."/>
            <person name="Li Y."/>
            <person name="Guo B."/>
            <person name="Mustafa N.S."/>
            <person name="Li S."/>
            <person name="Yun Q."/>
            <person name="Keller S.R."/>
            <person name="Mao J."/>
            <person name="Zhang R."/>
            <person name="Strauss S.H."/>
        </authorList>
    </citation>
    <scope>NUCLEOTIDE SEQUENCE</scope>
    <source>
        <strain evidence="1">GM15</strain>
        <tissue evidence="1">Leaf</tissue>
    </source>
</reference>
<keyword evidence="2" id="KW-1185">Reference proteome</keyword>
<evidence type="ECO:0000313" key="2">
    <source>
        <dbReference type="Proteomes" id="UP000886885"/>
    </source>
</evidence>
<dbReference type="GO" id="GO:0004566">
    <property type="term" value="F:beta-glucuronidase activity"/>
    <property type="evidence" value="ECO:0007669"/>
    <property type="project" value="TreeGrafter"/>
</dbReference>
<gene>
    <name evidence="1" type="ORF">POTOM_026465</name>
</gene>
<dbReference type="Proteomes" id="UP000886885">
    <property type="component" value="Chromosome 6D"/>
</dbReference>
<dbReference type="Pfam" id="PF03662">
    <property type="entry name" value="Glyco_hydro_79n"/>
    <property type="match status" value="1"/>
</dbReference>
<sequence length="167" mass="17640">MFSAYFLCVGVDDHLIDKILDPSHPDGGSHPFSSLRGILKSSGTSAVAWVGEAGGFLDQLGMASSSKLNESAVNAVVNVVTSIHQCSSVAPFDGKKCPVDYSLWDEQNMRLCSLCNSIGQGKIGGGNHVDMVLDAGRAACGRVDEKGKMDSMKRTCLDTKILDVEGS</sequence>
<dbReference type="GO" id="GO:0016020">
    <property type="term" value="C:membrane"/>
    <property type="evidence" value="ECO:0007669"/>
    <property type="project" value="InterPro"/>
</dbReference>
<comment type="caution">
    <text evidence="1">The sequence shown here is derived from an EMBL/GenBank/DDBJ whole genome shotgun (WGS) entry which is preliminary data.</text>
</comment>
<accession>A0A8X7ZKN3</accession>
<evidence type="ECO:0000313" key="1">
    <source>
        <dbReference type="EMBL" id="KAG6770771.1"/>
    </source>
</evidence>